<dbReference type="InterPro" id="IPR023213">
    <property type="entry name" value="CAT-like_dom_sf"/>
</dbReference>
<evidence type="ECO:0000259" key="5">
    <source>
        <dbReference type="PROSITE" id="PS50075"/>
    </source>
</evidence>
<keyword evidence="7" id="KW-1185">Reference proteome</keyword>
<evidence type="ECO:0000313" key="6">
    <source>
        <dbReference type="EMBL" id="KAK8038626.1"/>
    </source>
</evidence>
<evidence type="ECO:0000256" key="1">
    <source>
        <dbReference type="ARBA" id="ARBA00022450"/>
    </source>
</evidence>
<evidence type="ECO:0000256" key="4">
    <source>
        <dbReference type="SAM" id="MobiDB-lite"/>
    </source>
</evidence>
<dbReference type="InterPro" id="IPR001242">
    <property type="entry name" value="Condensation_dom"/>
</dbReference>
<dbReference type="InterPro" id="IPR006162">
    <property type="entry name" value="Ppantetheine_attach_site"/>
</dbReference>
<organism evidence="6 7">
    <name type="scientific">Apiospora rasikravindrae</name>
    <dbReference type="NCBI Taxonomy" id="990691"/>
    <lineage>
        <taxon>Eukaryota</taxon>
        <taxon>Fungi</taxon>
        <taxon>Dikarya</taxon>
        <taxon>Ascomycota</taxon>
        <taxon>Pezizomycotina</taxon>
        <taxon>Sordariomycetes</taxon>
        <taxon>Xylariomycetidae</taxon>
        <taxon>Amphisphaeriales</taxon>
        <taxon>Apiosporaceae</taxon>
        <taxon>Apiospora</taxon>
    </lineage>
</organism>
<feature type="compositionally biased region" description="Polar residues" evidence="4">
    <location>
        <begin position="314"/>
        <end position="336"/>
    </location>
</feature>
<reference evidence="6 7" key="1">
    <citation type="submission" date="2023-01" db="EMBL/GenBank/DDBJ databases">
        <title>Analysis of 21 Apiospora genomes using comparative genomics revels a genus with tremendous synthesis potential of carbohydrate active enzymes and secondary metabolites.</title>
        <authorList>
            <person name="Sorensen T."/>
        </authorList>
    </citation>
    <scope>NUCLEOTIDE SEQUENCE [LARGE SCALE GENOMIC DNA]</scope>
    <source>
        <strain evidence="6 7">CBS 33761</strain>
    </source>
</reference>
<feature type="compositionally biased region" description="Basic and acidic residues" evidence="4">
    <location>
        <begin position="303"/>
        <end position="313"/>
    </location>
</feature>
<name>A0ABR1SWE3_9PEZI</name>
<evidence type="ECO:0000313" key="7">
    <source>
        <dbReference type="Proteomes" id="UP001444661"/>
    </source>
</evidence>
<dbReference type="Pfam" id="PF23297">
    <property type="entry name" value="ACP_SdgA_C"/>
    <property type="match status" value="1"/>
</dbReference>
<accession>A0ABR1SWE3</accession>
<evidence type="ECO:0000256" key="2">
    <source>
        <dbReference type="ARBA" id="ARBA00022553"/>
    </source>
</evidence>
<feature type="domain" description="Carrier" evidence="5">
    <location>
        <begin position="109"/>
        <end position="194"/>
    </location>
</feature>
<comment type="caution">
    <text evidence="6">The sequence shown here is derived from an EMBL/GenBank/DDBJ whole genome shotgun (WGS) entry which is preliminary data.</text>
</comment>
<dbReference type="InterPro" id="IPR009081">
    <property type="entry name" value="PP-bd_ACP"/>
</dbReference>
<dbReference type="PANTHER" id="PTHR45527:SF1">
    <property type="entry name" value="FATTY ACID SYNTHASE"/>
    <property type="match status" value="1"/>
</dbReference>
<protein>
    <recommendedName>
        <fullName evidence="5">Carrier domain-containing protein</fullName>
    </recommendedName>
</protein>
<dbReference type="InterPro" id="IPR036736">
    <property type="entry name" value="ACP-like_sf"/>
</dbReference>
<feature type="compositionally biased region" description="Basic and acidic residues" evidence="4">
    <location>
        <begin position="341"/>
        <end position="358"/>
    </location>
</feature>
<proteinExistence type="predicted"/>
<feature type="region of interest" description="Disordered" evidence="4">
    <location>
        <begin position="303"/>
        <end position="358"/>
    </location>
</feature>
<feature type="compositionally biased region" description="Polar residues" evidence="4">
    <location>
        <begin position="212"/>
        <end position="246"/>
    </location>
</feature>
<keyword evidence="2" id="KW-0597">Phosphoprotein</keyword>
<dbReference type="SUPFAM" id="SSF47336">
    <property type="entry name" value="ACP-like"/>
    <property type="match status" value="1"/>
</dbReference>
<sequence length="683" mass="75478">MHIGPIFGAGYITQQQLDLGYKEASDLKSMFPISEQDFLQHFAEAVMCQHSSSRSSSVELASGLTKFASPEEAGNAFLSHFTQVRATSASDASSGKTKASLKSQLEVVRDHSQLTHIVREAFLSKLSVLFQIELCKLEQAELKAMRLEEMGIDSLIAVEIRSWFVKMLQVNVPVLKILSGSTVFDIIEFAVDTMPRALVPKLNAETSDARATDQQQTSLGDNDTRSSMQTHSAANISRGGDSSTQCHHSEAPVPETAQPLIPEAQVQDGFEDHDAIPATLVPHSYNLARVAVDMVNEHSTLDNVKGSEIKSDTTSDSEGYTEQSEWPKGSQTSFTPIEQPEDTKKQHERPQVLQESDERLSELSYSQSLFWFSAAFADSPSSLNLTASFLLTGEIRVEALKRAVVALGQRHEALRTRFLAQDGRPVQVIMQSTALRLEHHTIQHDTEVSEHVNAIHHDVYDLQGGMTVRLALLSLSSNRHFFIVGVHHLAMDGQSFFPLMQDLLEHYTNRHDGVVGRQYADFSDELRTVSSSGGFDDELAFWKSELADMSPTLPILRTSPLTSRPTLQAYGNRQLDVKVGTNTKALIQVLCRSCGATPFHFYLAVLRVLLYRLTGSEDFSIGIGDANRTEDQMGSIGNFVNLLPLVFHTKGSAQFDAMLGETRSKVLAALANSRVPFQLLLQE</sequence>
<dbReference type="CDD" id="cd19532">
    <property type="entry name" value="C_PKS-NRPS"/>
    <property type="match status" value="1"/>
</dbReference>
<feature type="region of interest" description="Disordered" evidence="4">
    <location>
        <begin position="205"/>
        <end position="259"/>
    </location>
</feature>
<dbReference type="Pfam" id="PF00668">
    <property type="entry name" value="Condensation"/>
    <property type="match status" value="1"/>
</dbReference>
<dbReference type="PROSITE" id="PS00012">
    <property type="entry name" value="PHOSPHOPANTETHEINE"/>
    <property type="match status" value="1"/>
</dbReference>
<dbReference type="Gene3D" id="3.30.559.10">
    <property type="entry name" value="Chloramphenicol acetyltransferase-like domain"/>
    <property type="match status" value="1"/>
</dbReference>
<dbReference type="PROSITE" id="PS50075">
    <property type="entry name" value="CARRIER"/>
    <property type="match status" value="1"/>
</dbReference>
<keyword evidence="3" id="KW-0436">Ligase</keyword>
<dbReference type="PANTHER" id="PTHR45527">
    <property type="entry name" value="NONRIBOSOMAL PEPTIDE SYNTHETASE"/>
    <property type="match status" value="1"/>
</dbReference>
<dbReference type="EMBL" id="JAQQWK010000006">
    <property type="protein sequence ID" value="KAK8038626.1"/>
    <property type="molecule type" value="Genomic_DNA"/>
</dbReference>
<evidence type="ECO:0000256" key="3">
    <source>
        <dbReference type="ARBA" id="ARBA00022598"/>
    </source>
</evidence>
<dbReference type="SUPFAM" id="SSF52777">
    <property type="entry name" value="CoA-dependent acyltransferases"/>
    <property type="match status" value="2"/>
</dbReference>
<keyword evidence="1" id="KW-0596">Phosphopantetheine</keyword>
<gene>
    <name evidence="6" type="ORF">PG993_007037</name>
</gene>
<dbReference type="Gene3D" id="3.30.559.30">
    <property type="entry name" value="Nonribosomal peptide synthetase, condensation domain"/>
    <property type="match status" value="1"/>
</dbReference>
<dbReference type="Proteomes" id="UP001444661">
    <property type="component" value="Unassembled WGS sequence"/>
</dbReference>